<dbReference type="RefSeq" id="WP_344509483.1">
    <property type="nucleotide sequence ID" value="NZ_BAAAQD010000022.1"/>
</dbReference>
<organism evidence="1 2">
    <name type="scientific">Dactylosporangium maewongense</name>
    <dbReference type="NCBI Taxonomy" id="634393"/>
    <lineage>
        <taxon>Bacteria</taxon>
        <taxon>Bacillati</taxon>
        <taxon>Actinomycetota</taxon>
        <taxon>Actinomycetes</taxon>
        <taxon>Micromonosporales</taxon>
        <taxon>Micromonosporaceae</taxon>
        <taxon>Dactylosporangium</taxon>
    </lineage>
</organism>
<keyword evidence="2" id="KW-1185">Reference proteome</keyword>
<gene>
    <name evidence="1" type="ORF">GCM10009827_085020</name>
</gene>
<dbReference type="EMBL" id="BAAAQD010000022">
    <property type="protein sequence ID" value="GAA1551423.1"/>
    <property type="molecule type" value="Genomic_DNA"/>
</dbReference>
<proteinExistence type="predicted"/>
<reference evidence="2" key="1">
    <citation type="journal article" date="2019" name="Int. J. Syst. Evol. Microbiol.">
        <title>The Global Catalogue of Microorganisms (GCM) 10K type strain sequencing project: providing services to taxonomists for standard genome sequencing and annotation.</title>
        <authorList>
            <consortium name="The Broad Institute Genomics Platform"/>
            <consortium name="The Broad Institute Genome Sequencing Center for Infectious Disease"/>
            <person name="Wu L."/>
            <person name="Ma J."/>
        </authorList>
    </citation>
    <scope>NUCLEOTIDE SEQUENCE [LARGE SCALE GENOMIC DNA]</scope>
    <source>
        <strain evidence="2">JCM 15933</strain>
    </source>
</reference>
<evidence type="ECO:0000313" key="2">
    <source>
        <dbReference type="Proteomes" id="UP001501470"/>
    </source>
</evidence>
<protein>
    <submittedName>
        <fullName evidence="1">Uncharacterized protein</fullName>
    </submittedName>
</protein>
<dbReference type="Proteomes" id="UP001501470">
    <property type="component" value="Unassembled WGS sequence"/>
</dbReference>
<accession>A0ABP4MWG7</accession>
<evidence type="ECO:0000313" key="1">
    <source>
        <dbReference type="EMBL" id="GAA1551423.1"/>
    </source>
</evidence>
<comment type="caution">
    <text evidence="1">The sequence shown here is derived from an EMBL/GenBank/DDBJ whole genome shotgun (WGS) entry which is preliminary data.</text>
</comment>
<name>A0ABP4MWG7_9ACTN</name>
<sequence length="212" mass="22750">MSAYEWVARVGGEGGPLLVCAEASFAAWGGAVLDDDYELDPACDYARAHAVLYPSDDDEFEAGLVRFGADQVGLVWEMDGPGGADVAVGGDGLLVVRSWVRNSDAPRRYAAGPAARERERPVAELELSGGQAAVVWAPVDAGEATRTDNRLNLEHMLGVGAVVPLAPGRYRASCGWLEGRRGRYAPAEEQHGPPVEGNDDDWSCRWLRLTQL</sequence>